<organism evidence="1 2">
    <name type="scientific">Anaerococcus kampingae</name>
    <dbReference type="NCBI Taxonomy" id="3115614"/>
    <lineage>
        <taxon>Bacteria</taxon>
        <taxon>Bacillati</taxon>
        <taxon>Bacillota</taxon>
        <taxon>Tissierellia</taxon>
        <taxon>Tissierellales</taxon>
        <taxon>Peptoniphilaceae</taxon>
        <taxon>Anaerococcus</taxon>
    </lineage>
</organism>
<dbReference type="Proteomes" id="UP001637994">
    <property type="component" value="Unassembled WGS sequence"/>
</dbReference>
<sequence length="80" mass="9369">MDTINNKETKAEESIYEKYKNSAFYNNSKTKEAYLKLSDDKKEKLDNVNIDGKYPLTIEEVKIQACLNCQFIRVNGYIHL</sequence>
<evidence type="ECO:0000313" key="1">
    <source>
        <dbReference type="EMBL" id="MFO3666767.1"/>
    </source>
</evidence>
<comment type="caution">
    <text evidence="1">The sequence shown here is derived from an EMBL/GenBank/DDBJ whole genome shotgun (WGS) entry which is preliminary data.</text>
</comment>
<keyword evidence="2" id="KW-1185">Reference proteome</keyword>
<protein>
    <submittedName>
        <fullName evidence="1">Uncharacterized protein</fullName>
    </submittedName>
</protein>
<name>A0ABW9ME81_9FIRM</name>
<evidence type="ECO:0000313" key="2">
    <source>
        <dbReference type="Proteomes" id="UP001637994"/>
    </source>
</evidence>
<proteinExistence type="predicted"/>
<dbReference type="EMBL" id="JBGMEF010000015">
    <property type="protein sequence ID" value="MFO3666767.1"/>
    <property type="molecule type" value="Genomic_DNA"/>
</dbReference>
<gene>
    <name evidence="1" type="ORF">ACCQ42_03160</name>
</gene>
<reference evidence="1 2" key="1">
    <citation type="journal article" date="2025" name="Anaerobe">
        <title>Description of Anaerococcus kampingiae sp. nov., Anaerococcus groningensis sp. nov., Anaerococcus martiniensis sp. nov., and Anaerococcus cruorum sp. nov., isolated from human clinical specimens.</title>
        <authorList>
            <person name="Boiten K.E."/>
            <person name="Meijer J."/>
            <person name="van Wezel E.M."/>
            <person name="Veloo A.C.M."/>
        </authorList>
    </citation>
    <scope>NUCLEOTIDE SEQUENCE [LARGE SCALE GENOMIC DNA]</scope>
    <source>
        <strain evidence="1 2">ENR0874</strain>
    </source>
</reference>
<accession>A0ABW9ME81</accession>